<dbReference type="OrthoDB" id="3251881at2"/>
<protein>
    <submittedName>
        <fullName evidence="1">Putative glycosyltransferase</fullName>
    </submittedName>
</protein>
<sequence length="364" mass="44288">MTDLELSGKKILVIYQPWRKFSEGLHQPMIENLKKLGLKVEFLEVENPPKFQNKNWDDKLKNIYHRIVKKDKTYIYIAEKNHYNRFNLEKLKLFKNQKFDFVLIIKPDEFTPKFIKKASELGEITVGYIWDGIRPFFLESLHKSRKYFKYLYSFDQNDIKKFPELKMDFLTNYYVFDENRENYNAKELDLYYIGALGGKLPEQRRDLLLEKLLKNFTGKTEVKIHLEKNFLLNEYEKLKNPKIEYIYDYVSYHEAMEKTKSSKIVIDIRKKHHIGLSFRFFECMYYEVKLITDNETVKNYDFYRPENILIVDFDKIDEYQDQIKDFISVPYQKLPPEIFEKYSIKNWVKNIFRIGDYQKIEYLG</sequence>
<dbReference type="KEGG" id="cnr:EB819_12265"/>
<organism evidence="1 2">
    <name type="scientific">Cloacibacterium normanense</name>
    <dbReference type="NCBI Taxonomy" id="237258"/>
    <lineage>
        <taxon>Bacteria</taxon>
        <taxon>Pseudomonadati</taxon>
        <taxon>Bacteroidota</taxon>
        <taxon>Flavobacteriia</taxon>
        <taxon>Flavobacteriales</taxon>
        <taxon>Weeksellaceae</taxon>
    </lineage>
</organism>
<accession>A0A1E5UC81</accession>
<evidence type="ECO:0000313" key="1">
    <source>
        <dbReference type="EMBL" id="OEL10460.1"/>
    </source>
</evidence>
<dbReference type="EMBL" id="MKGI01000077">
    <property type="protein sequence ID" value="OEL10460.1"/>
    <property type="molecule type" value="Genomic_DNA"/>
</dbReference>
<dbReference type="AlphaFoldDB" id="A0A1E5UC81"/>
<name>A0A1E5UC81_9FLAO</name>
<dbReference type="RefSeq" id="WP_069800146.1">
    <property type="nucleotide sequence ID" value="NZ_CP034157.1"/>
</dbReference>
<comment type="caution">
    <text evidence="1">The sequence shown here is derived from an EMBL/GenBank/DDBJ whole genome shotgun (WGS) entry which is preliminary data.</text>
</comment>
<keyword evidence="1" id="KW-0808">Transferase</keyword>
<reference evidence="1 2" key="1">
    <citation type="submission" date="2016-09" db="EMBL/GenBank/DDBJ databases">
        <authorList>
            <person name="Capua I."/>
            <person name="De Benedictis P."/>
            <person name="Joannis T."/>
            <person name="Lombin L.H."/>
            <person name="Cattoli G."/>
        </authorList>
    </citation>
    <scope>NUCLEOTIDE SEQUENCE [LARGE SCALE GENOMIC DNA]</scope>
    <source>
        <strain evidence="1 2">NRS-1</strain>
    </source>
</reference>
<dbReference type="STRING" id="237258.SAMN04489756_10885"/>
<dbReference type="GO" id="GO:0016740">
    <property type="term" value="F:transferase activity"/>
    <property type="evidence" value="ECO:0007669"/>
    <property type="project" value="UniProtKB-KW"/>
</dbReference>
<proteinExistence type="predicted"/>
<keyword evidence="2" id="KW-1185">Reference proteome</keyword>
<evidence type="ECO:0000313" key="2">
    <source>
        <dbReference type="Proteomes" id="UP000095601"/>
    </source>
</evidence>
<dbReference type="Proteomes" id="UP000095601">
    <property type="component" value="Unassembled WGS sequence"/>
</dbReference>
<dbReference type="PATRIC" id="fig|237258.4.peg.734"/>
<gene>
    <name evidence="1" type="ORF">BHF72_0552</name>
</gene>